<comment type="caution">
    <text evidence="1">The sequence shown here is derived from an EMBL/GenBank/DDBJ whole genome shotgun (WGS) entry which is preliminary data.</text>
</comment>
<evidence type="ECO:0000313" key="1">
    <source>
        <dbReference type="EMBL" id="EEX17066.1"/>
    </source>
</evidence>
<dbReference type="AlphaFoldDB" id="C9MTU7"/>
<protein>
    <submittedName>
        <fullName evidence="1">Uncharacterized protein</fullName>
    </submittedName>
</protein>
<dbReference type="Proteomes" id="UP000003327">
    <property type="component" value="Unassembled WGS sequence"/>
</dbReference>
<proteinExistence type="predicted"/>
<dbReference type="HOGENOM" id="CLU_2790549_0_0_10"/>
<evidence type="ECO:0000313" key="2">
    <source>
        <dbReference type="Proteomes" id="UP000003327"/>
    </source>
</evidence>
<organism evidence="1 2">
    <name type="scientific">Prevotella veroralis F0319</name>
    <dbReference type="NCBI Taxonomy" id="649761"/>
    <lineage>
        <taxon>Bacteria</taxon>
        <taxon>Pseudomonadati</taxon>
        <taxon>Bacteroidota</taxon>
        <taxon>Bacteroidia</taxon>
        <taxon>Bacteroidales</taxon>
        <taxon>Prevotellaceae</taxon>
        <taxon>Prevotella</taxon>
    </lineage>
</organism>
<name>C9MTU7_9BACT</name>
<gene>
    <name evidence="1" type="ORF">HMPREF0973_03075</name>
</gene>
<reference evidence="1 2" key="1">
    <citation type="submission" date="2009-09" db="EMBL/GenBank/DDBJ databases">
        <authorList>
            <person name="Weinstock G."/>
            <person name="Sodergren E."/>
            <person name="Clifton S."/>
            <person name="Fulton L."/>
            <person name="Fulton B."/>
            <person name="Courtney L."/>
            <person name="Fronick C."/>
            <person name="Harrison M."/>
            <person name="Strong C."/>
            <person name="Farmer C."/>
            <person name="Delahaunty K."/>
            <person name="Markovic C."/>
            <person name="Hall O."/>
            <person name="Minx P."/>
            <person name="Tomlinson C."/>
            <person name="Mitreva M."/>
            <person name="Nelson J."/>
            <person name="Hou S."/>
            <person name="Wollam A."/>
            <person name="Pepin K.H."/>
            <person name="Johnson M."/>
            <person name="Bhonagiri V."/>
            <person name="Nash W.E."/>
            <person name="Warren W."/>
            <person name="Chinwalla A."/>
            <person name="Mardis E.R."/>
            <person name="Wilson R.K."/>
        </authorList>
    </citation>
    <scope>NUCLEOTIDE SEQUENCE [LARGE SCALE GENOMIC DNA]</scope>
    <source>
        <strain evidence="1 2">F0319</strain>
    </source>
</reference>
<accession>C9MTU7</accession>
<dbReference type="EMBL" id="ACVA01000079">
    <property type="protein sequence ID" value="EEX17066.1"/>
    <property type="molecule type" value="Genomic_DNA"/>
</dbReference>
<keyword evidence="2" id="KW-1185">Reference proteome</keyword>
<sequence>MQDFLHKVHFFLIWVVSFRCALFTRALGQSSFLLFPFSFRSFLSPLIRRISNHFVSRCYRYGETPMPP</sequence>